<reference evidence="1" key="1">
    <citation type="submission" date="2016-12" db="EMBL/GenBank/DDBJ databases">
        <title>A hybrid virulence and antibiotic resistance plasmid isolated from Salmonella Dublin.</title>
        <authorList>
            <person name="Mangat C.S."/>
            <person name="Bekal S."/>
            <person name="Mulvey M.R."/>
        </authorList>
    </citation>
    <scope>NUCLEOTIDE SEQUENCE</scope>
    <source>
        <strain evidence="1">N13-01125</strain>
        <plasmid evidence="1">pN13-01125</plasmid>
    </source>
</reference>
<reference evidence="3" key="4">
    <citation type="submission" date="2019-10" db="EMBL/GenBank/DDBJ databases">
        <authorList>
            <consortium name="NCBI Pathogen Detection Project"/>
        </authorList>
    </citation>
    <scope>NUCLEOTIDE SEQUENCE</scope>
    <source>
        <strain evidence="3">4</strain>
        <strain evidence="4">Heidelberg</strain>
    </source>
</reference>
<dbReference type="AlphaFoldDB" id="A0A1S5SHX0"/>
<protein>
    <submittedName>
        <fullName evidence="1">Uncharacterized protein</fullName>
    </submittedName>
</protein>
<reference evidence="2" key="3">
    <citation type="submission" date="2018-07" db="EMBL/GenBank/DDBJ databases">
        <authorList>
            <consortium name="GenomeTrakr network: Whole genome sequencing for foodborne pathogen traceback"/>
        </authorList>
    </citation>
    <scope>NUCLEOTIDE SEQUENCE</scope>
    <source>
        <strain evidence="2">ADRDL-1626</strain>
    </source>
</reference>
<dbReference type="EMBL" id="DAAAMD010000015">
    <property type="protein sequence ID" value="HAA1074268.1"/>
    <property type="molecule type" value="Genomic_DNA"/>
</dbReference>
<evidence type="ECO:0000313" key="1">
    <source>
        <dbReference type="EMBL" id="API82041.1"/>
    </source>
</evidence>
<geneLocation type="plasmid" evidence="1">
    <name>pN13-01125</name>
</geneLocation>
<proteinExistence type="predicted"/>
<gene>
    <name evidence="2" type="ORF">CVB07_23535</name>
    <name evidence="3" type="ORF">GDM15_05800</name>
    <name evidence="4" type="ORF">GDM77_09735</name>
</gene>
<accession>A0A1S5SHX0</accession>
<dbReference type="EMBL" id="DAAAMS010000025">
    <property type="protein sequence ID" value="HAA1157040.1"/>
    <property type="molecule type" value="Genomic_DNA"/>
</dbReference>
<reference evidence="3" key="2">
    <citation type="journal article" date="2018" name="Genome Biol.">
        <title>SKESA: strategic k-mer extension for scrupulous assemblies.</title>
        <authorList>
            <person name="Souvorov A."/>
            <person name="Agarwala R."/>
            <person name="Lipman D.J."/>
        </authorList>
    </citation>
    <scope>NUCLEOTIDE SEQUENCE</scope>
    <source>
        <strain evidence="3">4</strain>
        <strain evidence="4">Heidelberg</strain>
    </source>
</reference>
<dbReference type="EMBL" id="AAIBIS010000024">
    <property type="protein sequence ID" value="ECC3990443.1"/>
    <property type="molecule type" value="Genomic_DNA"/>
</dbReference>
<organism evidence="1">
    <name type="scientific">Salmonella enterica I</name>
    <dbReference type="NCBI Taxonomy" id="59201"/>
    <lineage>
        <taxon>Bacteria</taxon>
        <taxon>Pseudomonadati</taxon>
        <taxon>Pseudomonadota</taxon>
        <taxon>Gammaproteobacteria</taxon>
        <taxon>Enterobacterales</taxon>
        <taxon>Enterobacteriaceae</taxon>
        <taxon>Salmonella</taxon>
    </lineage>
</organism>
<evidence type="ECO:0000313" key="3">
    <source>
        <dbReference type="EMBL" id="HAA1074268.1"/>
    </source>
</evidence>
<evidence type="ECO:0000313" key="4">
    <source>
        <dbReference type="EMBL" id="HAA1157040.1"/>
    </source>
</evidence>
<dbReference type="EMBL" id="KX815983">
    <property type="protein sequence ID" value="API82041.1"/>
    <property type="molecule type" value="Genomic_DNA"/>
</dbReference>
<evidence type="ECO:0000313" key="2">
    <source>
        <dbReference type="EMBL" id="ECC3990443.1"/>
    </source>
</evidence>
<sequence>MQRPHIPLDLIHCYPHGTPLFSTKSLQNRAFVQRSHISDLVFVQYSHMSKVIRAVAPYTIF</sequence>
<keyword evidence="1" id="KW-0614">Plasmid</keyword>
<name>A0A1S5SHX0_SALET</name>